<organism evidence="1 2">
    <name type="scientific">Candidatus Dormiibacter inghamiae</name>
    <dbReference type="NCBI Taxonomy" id="3127013"/>
    <lineage>
        <taxon>Bacteria</taxon>
        <taxon>Bacillati</taxon>
        <taxon>Candidatus Dormiibacterota</taxon>
        <taxon>Candidatus Dormibacteria</taxon>
        <taxon>Candidatus Dormibacterales</taxon>
        <taxon>Candidatus Dormibacteraceae</taxon>
        <taxon>Candidatus Dormiibacter</taxon>
    </lineage>
</organism>
<proteinExistence type="predicted"/>
<gene>
    <name evidence="1" type="ORF">JF888_11170</name>
</gene>
<name>A0A934KKI7_9BACT</name>
<evidence type="ECO:0000313" key="1">
    <source>
        <dbReference type="EMBL" id="MBJ7603735.1"/>
    </source>
</evidence>
<accession>A0A934KKI7</accession>
<dbReference type="AlphaFoldDB" id="A0A934KKI7"/>
<dbReference type="RefSeq" id="WP_338180232.1">
    <property type="nucleotide sequence ID" value="NZ_JAEKNQ010000040.1"/>
</dbReference>
<dbReference type="Proteomes" id="UP000620075">
    <property type="component" value="Unassembled WGS sequence"/>
</dbReference>
<protein>
    <submittedName>
        <fullName evidence="1">Uncharacterized protein</fullName>
    </submittedName>
</protein>
<dbReference type="EMBL" id="JAEKNQ010000040">
    <property type="protein sequence ID" value="MBJ7603735.1"/>
    <property type="molecule type" value="Genomic_DNA"/>
</dbReference>
<sequence length="45" mass="5239">MDEDTRHLPGVVQAERLKEIRQGTNRLEAQFTAELRVFDQQQAGR</sequence>
<reference evidence="1 2" key="1">
    <citation type="submission" date="2020-10" db="EMBL/GenBank/DDBJ databases">
        <title>Ca. Dormibacterota MAGs.</title>
        <authorList>
            <person name="Montgomery K."/>
        </authorList>
    </citation>
    <scope>NUCLEOTIDE SEQUENCE [LARGE SCALE GENOMIC DNA]</scope>
    <source>
        <strain evidence="1">SC8811_S16_3</strain>
    </source>
</reference>
<evidence type="ECO:0000313" key="2">
    <source>
        <dbReference type="Proteomes" id="UP000620075"/>
    </source>
</evidence>
<comment type="caution">
    <text evidence="1">The sequence shown here is derived from an EMBL/GenBank/DDBJ whole genome shotgun (WGS) entry which is preliminary data.</text>
</comment>